<feature type="transmembrane region" description="Helical" evidence="2">
    <location>
        <begin position="161"/>
        <end position="181"/>
    </location>
</feature>
<keyword evidence="2" id="KW-1133">Transmembrane helix</keyword>
<gene>
    <name evidence="3" type="ORF">SAE02_17410</name>
</gene>
<evidence type="ECO:0000313" key="4">
    <source>
        <dbReference type="Proteomes" id="UP000321523"/>
    </source>
</evidence>
<feature type="region of interest" description="Disordered" evidence="1">
    <location>
        <begin position="274"/>
        <end position="315"/>
    </location>
</feature>
<feature type="region of interest" description="Disordered" evidence="1">
    <location>
        <begin position="1"/>
        <end position="24"/>
    </location>
</feature>
<sequence length="391" mass="40211">MTDLTVSGANEVMPVPAQPSPETNSTKFRRHIALECDAMVRYALGNGLKLPPSLQQSLDLFEKVVEDADQSVPLAYLASLHGQLADVVAPATPRTIYLLHIDKSRNSWASILGPLSSIRRLVLGAAFFTMVFVLSSLSDSISHQNLSADIYSLDGLASLEILIFLMSAAAMGGCFHALFIAHKYIEQGTYDPRFESSYWMRIGLGIIAGLVLSQMIPIGPGPETADASAPVSSASVFGKPLLALLGGFSATLVYTILQRLVETVESLFTQRQAAPGMARRTPSNDAAVQAAGAGAVEPKPTAPATTSPDDAKPAAAAGPISAAAASTAALAAATTAIATATAATLDSGVETAPAAPAVDETVTAASPEAAPTGEVEAPAAAVDDPTTLKSA</sequence>
<proteinExistence type="predicted"/>
<evidence type="ECO:0000256" key="1">
    <source>
        <dbReference type="SAM" id="MobiDB-lite"/>
    </source>
</evidence>
<dbReference type="AlphaFoldDB" id="A0A512DM91"/>
<accession>A0A512DM91</accession>
<feature type="region of interest" description="Disordered" evidence="1">
    <location>
        <begin position="351"/>
        <end position="391"/>
    </location>
</feature>
<evidence type="ECO:0000313" key="3">
    <source>
        <dbReference type="EMBL" id="GEO37593.1"/>
    </source>
</evidence>
<dbReference type="OrthoDB" id="982725at2"/>
<keyword evidence="4" id="KW-1185">Reference proteome</keyword>
<feature type="compositionally biased region" description="Low complexity" evidence="1">
    <location>
        <begin position="286"/>
        <end position="315"/>
    </location>
</feature>
<dbReference type="RefSeq" id="WP_052830916.1">
    <property type="nucleotide sequence ID" value="NZ_BJYZ01000006.1"/>
</dbReference>
<dbReference type="Proteomes" id="UP000321523">
    <property type="component" value="Unassembled WGS sequence"/>
</dbReference>
<keyword evidence="2" id="KW-0472">Membrane</keyword>
<evidence type="ECO:0000256" key="2">
    <source>
        <dbReference type="SAM" id="Phobius"/>
    </source>
</evidence>
<dbReference type="EMBL" id="BJYZ01000006">
    <property type="protein sequence ID" value="GEO37593.1"/>
    <property type="molecule type" value="Genomic_DNA"/>
</dbReference>
<feature type="transmembrane region" description="Helical" evidence="2">
    <location>
        <begin position="240"/>
        <end position="257"/>
    </location>
</feature>
<organism evidence="3 4">
    <name type="scientific">Skermanella aerolata</name>
    <dbReference type="NCBI Taxonomy" id="393310"/>
    <lineage>
        <taxon>Bacteria</taxon>
        <taxon>Pseudomonadati</taxon>
        <taxon>Pseudomonadota</taxon>
        <taxon>Alphaproteobacteria</taxon>
        <taxon>Rhodospirillales</taxon>
        <taxon>Azospirillaceae</taxon>
        <taxon>Skermanella</taxon>
    </lineage>
</organism>
<feature type="transmembrane region" description="Helical" evidence="2">
    <location>
        <begin position="202"/>
        <end position="220"/>
    </location>
</feature>
<keyword evidence="2" id="KW-0812">Transmembrane</keyword>
<protein>
    <submittedName>
        <fullName evidence="3">Uncharacterized protein</fullName>
    </submittedName>
</protein>
<name>A0A512DM91_9PROT</name>
<comment type="caution">
    <text evidence="3">The sequence shown here is derived from an EMBL/GenBank/DDBJ whole genome shotgun (WGS) entry which is preliminary data.</text>
</comment>
<feature type="transmembrane region" description="Helical" evidence="2">
    <location>
        <begin position="121"/>
        <end position="141"/>
    </location>
</feature>
<reference evidence="3 4" key="1">
    <citation type="submission" date="2019-07" db="EMBL/GenBank/DDBJ databases">
        <title>Whole genome shotgun sequence of Skermanella aerolata NBRC 106429.</title>
        <authorList>
            <person name="Hosoyama A."/>
            <person name="Uohara A."/>
            <person name="Ohji S."/>
            <person name="Ichikawa N."/>
        </authorList>
    </citation>
    <scope>NUCLEOTIDE SEQUENCE [LARGE SCALE GENOMIC DNA]</scope>
    <source>
        <strain evidence="3 4">NBRC 106429</strain>
    </source>
</reference>